<dbReference type="OrthoDB" id="2423195at2759"/>
<dbReference type="Gene3D" id="3.40.50.300">
    <property type="entry name" value="P-loop containing nucleotide triphosphate hydrolases"/>
    <property type="match status" value="2"/>
</dbReference>
<name>A0A177A2K9_9PEZI</name>
<dbReference type="InterPro" id="IPR000571">
    <property type="entry name" value="Znf_CCCH"/>
</dbReference>
<sequence>MRPGPCFAFQRGHCRRGTNCRFRHDTPTTTRGSPSASNIQPREETEAEANCRKWKYMIPRPNTNNSCFQAAMDIDMFLQIGWKLIESEDAGTRQDIITKLGAEEGLSIIKSITDTMDASRTDETSISIFKNMTLPLYRIISHPDVLCSLILETPVDTIYNFLFGPSGRRGLGVFRFTATALSGMILGHSPSDEEASIIAISSSLAVLDRLIEINQSAQVIEGFNPIVETITACIPENSMTPNAQQSLTRIRRRLNIGSSLPFAPAQLAPQNLPPATFELSQDLPGNLSNIGARHDNDHASIADILILPTAQEIASQRQEYLPLIDPARNHLLGLAGLLDRQFRLLREDTVGQLRDAVREEIMRLERPNPNQPTAKHGQQAVRKLVYHNACFSHICVDRRKGLQVVVDFDQPIQIKNKSAKQREDWWKGSKLLEADSLVCFVSSNGKIIFLCVCNPILPGKGSDQDDKRRLDDSPSLFRHANRASVLLSLAEYKSEDVNWIATHIGPFKARQSLVEFPGVLLPSFQPTLQALQKMSRTLDLPFAEIIAPNTQASDVVITPPAYATKRGFTFSLDVLARVPLSLTPGQPFDYTKLEEGSTLDEAQQHAVIQALSLGLACIQGPPGTGKSYTGGALIKTLLKNRKAANLGPIICVCYTNHALDQLLEHLVSDGAEQVIRLGSRSKSEMLQNLTIRHVAKEVEPTKVEKHDKWKHNQAIGETLREIEEILSGLNNPKSWTNIQTHLMKTHRSHFKELLGKGVDDEGFREVKGKKYRVVESWLRGAPKKLDSNRPLVQLTAISLREMSTSERTALYKHWIDQHISRLSNILIQALDSYNKSKSALDKCHSELDLRCLQEAHIIGVTTSGLARNVELLQRVGAKVMICEEAGEVLEAHTLTAFLPGVEHVILIGDHEQLRPQINNFELQHDNPRGKKYSLDISLFERLVKPQTGSFEVPLSTLKTQRRMHPSISELVRVPLYPDLQDHPSVSEYPEVDGMRHRLYWLNHQENEDPRNAQAVSLSRTNSFEVEMVASLVSHLVRQGTYGPEDIAVITPYLGQLQKIKKRLANSFEIIVGDRDQEDLQAQGLQDDPEAKDGRIQIQKTTLLSSLRIATVDNFQGEEAKVIVVSLVRSNKDQKCGFLKTSNRINVLLSRARHGMYIIGNSDTSRPNAQTTSAQASHYAVLDIKRRLLKSQYQTIFLGSPPKAAVPRDVHRGYNVVIPALTCAIHHLCTKQFVVLNAAQGQRKVASMSVRESAEIYARKNAKSWYTTSLYHVGTSPAT</sequence>
<evidence type="ECO:0000256" key="3">
    <source>
        <dbReference type="SAM" id="MobiDB-lite"/>
    </source>
</evidence>
<dbReference type="GeneID" id="36290265"/>
<dbReference type="InterPro" id="IPR041677">
    <property type="entry name" value="DNA2/NAM7_AAA_11"/>
</dbReference>
<keyword evidence="1" id="KW-0067">ATP-binding</keyword>
<dbReference type="GO" id="GO:0004386">
    <property type="term" value="F:helicase activity"/>
    <property type="evidence" value="ECO:0007669"/>
    <property type="project" value="InterPro"/>
</dbReference>
<dbReference type="InterPro" id="IPR047187">
    <property type="entry name" value="SF1_C_Upf1"/>
</dbReference>
<dbReference type="Pfam" id="PF13086">
    <property type="entry name" value="AAA_11"/>
    <property type="match status" value="1"/>
</dbReference>
<dbReference type="Gene3D" id="3.30.1370.210">
    <property type="match status" value="1"/>
</dbReference>
<accession>A0A177A2K9</accession>
<dbReference type="InterPro" id="IPR027417">
    <property type="entry name" value="P-loop_NTPase"/>
</dbReference>
<dbReference type="PANTHER" id="PTHR10887">
    <property type="entry name" value="DNA2/NAM7 HELICASE FAMILY"/>
    <property type="match status" value="1"/>
</dbReference>
<evidence type="ECO:0000259" key="4">
    <source>
        <dbReference type="PROSITE" id="PS50103"/>
    </source>
</evidence>
<keyword evidence="1" id="KW-0347">Helicase</keyword>
<dbReference type="InterPro" id="IPR045055">
    <property type="entry name" value="DNA2/NAM7-like"/>
</dbReference>
<dbReference type="VEuPathDB" id="FungiDB:GMDG_04422"/>
<keyword evidence="2" id="KW-0862">Zinc</keyword>
<dbReference type="SUPFAM" id="SSF52540">
    <property type="entry name" value="P-loop containing nucleoside triphosphate hydrolases"/>
    <property type="match status" value="1"/>
</dbReference>
<dbReference type="Pfam" id="PF13087">
    <property type="entry name" value="AAA_12"/>
    <property type="match status" value="1"/>
</dbReference>
<protein>
    <recommendedName>
        <fullName evidence="4">C3H1-type domain-containing protein</fullName>
    </recommendedName>
</protein>
<feature type="zinc finger region" description="C3H1-type" evidence="2">
    <location>
        <begin position="1"/>
        <end position="27"/>
    </location>
</feature>
<dbReference type="EMBL" id="KV441403">
    <property type="protein sequence ID" value="OAF56505.2"/>
    <property type="molecule type" value="Genomic_DNA"/>
</dbReference>
<dbReference type="RefSeq" id="XP_024321799.1">
    <property type="nucleotide sequence ID" value="XM_024470792.1"/>
</dbReference>
<dbReference type="eggNOG" id="KOG1807">
    <property type="taxonomic scope" value="Eukaryota"/>
</dbReference>
<evidence type="ECO:0000256" key="2">
    <source>
        <dbReference type="PROSITE-ProRule" id="PRU00723"/>
    </source>
</evidence>
<feature type="domain" description="C3H1-type" evidence="4">
    <location>
        <begin position="1"/>
        <end position="27"/>
    </location>
</feature>
<keyword evidence="2" id="KW-0479">Metal-binding</keyword>
<dbReference type="SMART" id="SM00356">
    <property type="entry name" value="ZnF_C3H1"/>
    <property type="match status" value="1"/>
</dbReference>
<proteinExistence type="predicted"/>
<feature type="compositionally biased region" description="Polar residues" evidence="3">
    <location>
        <begin position="27"/>
        <end position="40"/>
    </location>
</feature>
<feature type="region of interest" description="Disordered" evidence="3">
    <location>
        <begin position="23"/>
        <end position="45"/>
    </location>
</feature>
<evidence type="ECO:0000313" key="5">
    <source>
        <dbReference type="EMBL" id="OAF56505.2"/>
    </source>
</evidence>
<dbReference type="GO" id="GO:0008270">
    <property type="term" value="F:zinc ion binding"/>
    <property type="evidence" value="ECO:0007669"/>
    <property type="project" value="UniProtKB-KW"/>
</dbReference>
<evidence type="ECO:0000256" key="1">
    <source>
        <dbReference type="ARBA" id="ARBA00022806"/>
    </source>
</evidence>
<dbReference type="GO" id="GO:0031048">
    <property type="term" value="P:regulatory ncRNA-mediated heterochromatin formation"/>
    <property type="evidence" value="ECO:0007669"/>
    <property type="project" value="TreeGrafter"/>
</dbReference>
<dbReference type="GO" id="GO:0031380">
    <property type="term" value="C:nuclear RNA-directed RNA polymerase complex"/>
    <property type="evidence" value="ECO:0007669"/>
    <property type="project" value="TreeGrafter"/>
</dbReference>
<dbReference type="CDD" id="cd18808">
    <property type="entry name" value="SF1_C_Upf1"/>
    <property type="match status" value="1"/>
</dbReference>
<organism evidence="5">
    <name type="scientific">Pseudogymnoascus destructans</name>
    <dbReference type="NCBI Taxonomy" id="655981"/>
    <lineage>
        <taxon>Eukaryota</taxon>
        <taxon>Fungi</taxon>
        <taxon>Dikarya</taxon>
        <taxon>Ascomycota</taxon>
        <taxon>Pezizomycotina</taxon>
        <taxon>Leotiomycetes</taxon>
        <taxon>Thelebolales</taxon>
        <taxon>Thelebolaceae</taxon>
        <taxon>Pseudogymnoascus</taxon>
    </lineage>
</organism>
<keyword evidence="1" id="KW-0378">Hydrolase</keyword>
<dbReference type="PROSITE" id="PS50103">
    <property type="entry name" value="ZF_C3H1"/>
    <property type="match status" value="1"/>
</dbReference>
<reference evidence="5" key="1">
    <citation type="submission" date="2016-03" db="EMBL/GenBank/DDBJ databases">
        <title>Updated assembly of Pseudogymnoascus destructans, the fungus causing white-nose syndrome of bats.</title>
        <authorList>
            <person name="Palmer J.M."/>
            <person name="Drees K.P."/>
            <person name="Foster J.T."/>
            <person name="Lindner D.L."/>
        </authorList>
    </citation>
    <scope>NUCLEOTIDE SEQUENCE [LARGE SCALE GENOMIC DNA]</scope>
    <source>
        <strain evidence="5">20631-21</strain>
    </source>
</reference>
<dbReference type="FunFam" id="3.40.50.300:FF:001660">
    <property type="entry name" value="NF-X1 finger and helicase protein, putative"/>
    <property type="match status" value="1"/>
</dbReference>
<dbReference type="CDD" id="cd17936">
    <property type="entry name" value="EEXXEc_NFX1"/>
    <property type="match status" value="1"/>
</dbReference>
<gene>
    <name evidence="5" type="ORF">VC83_07216</name>
</gene>
<dbReference type="InterPro" id="IPR041679">
    <property type="entry name" value="DNA2/NAM7-like_C"/>
</dbReference>
<dbReference type="AlphaFoldDB" id="A0A177A2K9"/>
<keyword evidence="2" id="KW-0863">Zinc-finger</keyword>
<keyword evidence="1" id="KW-0547">Nucleotide-binding</keyword>
<dbReference type="PANTHER" id="PTHR10887:SF445">
    <property type="entry name" value="NFX1-TYPE ZINC FINGER-CONTAINING PROTEIN 1"/>
    <property type="match status" value="1"/>
</dbReference>
<dbReference type="Proteomes" id="UP000077154">
    <property type="component" value="Unassembled WGS sequence"/>
</dbReference>